<dbReference type="Proteomes" id="UP000093796">
    <property type="component" value="Unassembled WGS sequence"/>
</dbReference>
<organism evidence="2 3">
    <name type="scientific">Acetobacter pasteurianus</name>
    <name type="common">Acetobacter turbidans</name>
    <dbReference type="NCBI Taxonomy" id="438"/>
    <lineage>
        <taxon>Bacteria</taxon>
        <taxon>Pseudomonadati</taxon>
        <taxon>Pseudomonadota</taxon>
        <taxon>Alphaproteobacteria</taxon>
        <taxon>Acetobacterales</taxon>
        <taxon>Acetobacteraceae</taxon>
        <taxon>Acetobacter</taxon>
    </lineage>
</organism>
<dbReference type="EMBL" id="LYUD01000024">
    <property type="protein sequence ID" value="OAZ75911.1"/>
    <property type="molecule type" value="Genomic_DNA"/>
</dbReference>
<proteinExistence type="predicted"/>
<accession>A0A1A0DM07</accession>
<feature type="transmembrane region" description="Helical" evidence="1">
    <location>
        <begin position="52"/>
        <end position="75"/>
    </location>
</feature>
<dbReference type="OrthoDB" id="9888449at2"/>
<comment type="caution">
    <text evidence="2">The sequence shown here is derived from an EMBL/GenBank/DDBJ whole genome shotgun (WGS) entry which is preliminary data.</text>
</comment>
<keyword evidence="1" id="KW-0472">Membrane</keyword>
<keyword evidence="1" id="KW-0812">Transmembrane</keyword>
<evidence type="ECO:0000313" key="3">
    <source>
        <dbReference type="Proteomes" id="UP000093796"/>
    </source>
</evidence>
<feature type="transmembrane region" description="Helical" evidence="1">
    <location>
        <begin position="12"/>
        <end position="32"/>
    </location>
</feature>
<feature type="transmembrane region" description="Helical" evidence="1">
    <location>
        <begin position="87"/>
        <end position="111"/>
    </location>
</feature>
<sequence>MNFKELLLKATKSSTIFALAFLVMVCGVYPNYNTIEFDSTKNICLLSSVAHHYIWQAITVAIIATGTGSVSYVFIPEDKDVSKRDKFTKICYVTSSLFLIFSVIFNFFAIMTMADFFDHSSQPSILRMSQPLDYYVCQ</sequence>
<dbReference type="RefSeq" id="WP_155738483.1">
    <property type="nucleotide sequence ID" value="NZ_LYUD01000024.1"/>
</dbReference>
<gene>
    <name evidence="2" type="ORF">SRCM100623_00302</name>
</gene>
<reference evidence="2 3" key="1">
    <citation type="submission" date="2016-05" db="EMBL/GenBank/DDBJ databases">
        <title>Genome sequencing of Acetobacter pasteurianus strain SRCM100623.</title>
        <authorList>
            <person name="Song Y.R."/>
        </authorList>
    </citation>
    <scope>NUCLEOTIDE SEQUENCE [LARGE SCALE GENOMIC DNA]</scope>
    <source>
        <strain evidence="2 3">SRCM100623</strain>
    </source>
</reference>
<dbReference type="AlphaFoldDB" id="A0A1A0DM07"/>
<keyword evidence="1" id="KW-1133">Transmembrane helix</keyword>
<name>A0A1A0DM07_ACEPA</name>
<dbReference type="PATRIC" id="fig|438.15.peg.335"/>
<evidence type="ECO:0000256" key="1">
    <source>
        <dbReference type="SAM" id="Phobius"/>
    </source>
</evidence>
<evidence type="ECO:0000313" key="2">
    <source>
        <dbReference type="EMBL" id="OAZ75911.1"/>
    </source>
</evidence>
<protein>
    <submittedName>
        <fullName evidence="2">Uncharacterized protein</fullName>
    </submittedName>
</protein>